<dbReference type="EMBL" id="KE356561">
    <property type="protein sequence ID" value="ERG96246.1"/>
    <property type="molecule type" value="Genomic_DNA"/>
</dbReference>
<organism evidence="2 3">
    <name type="scientific">Haloquadratum walsbyi J07HQW2</name>
    <dbReference type="NCBI Taxonomy" id="1238425"/>
    <lineage>
        <taxon>Archaea</taxon>
        <taxon>Methanobacteriati</taxon>
        <taxon>Methanobacteriota</taxon>
        <taxon>Stenosarchaea group</taxon>
        <taxon>Halobacteria</taxon>
        <taxon>Halobacteriales</taxon>
        <taxon>Haloferacaceae</taxon>
        <taxon>Haloquadratum</taxon>
    </lineage>
</organism>
<evidence type="ECO:0000256" key="1">
    <source>
        <dbReference type="SAM" id="MobiDB-lite"/>
    </source>
</evidence>
<dbReference type="RefSeq" id="WP_021055714.1">
    <property type="nucleotide sequence ID" value="NZ_KE356561.1"/>
</dbReference>
<dbReference type="Proteomes" id="UP000030710">
    <property type="component" value="Unassembled WGS sequence"/>
</dbReference>
<reference evidence="2 3" key="1">
    <citation type="journal article" date="2013" name="PLoS ONE">
        <title>Assembly-driven community genomics of a hypersaline microbial ecosystem.</title>
        <authorList>
            <person name="Podell S."/>
            <person name="Ugalde J.A."/>
            <person name="Narasingarao P."/>
            <person name="Banfield J.F."/>
            <person name="Heidelberg K.B."/>
            <person name="Allen E.E."/>
        </authorList>
    </citation>
    <scope>NUCLEOTIDE SEQUENCE [LARGE SCALE GENOMIC DNA]</scope>
    <source>
        <strain evidence="3">J07HQW2</strain>
    </source>
</reference>
<evidence type="ECO:0000313" key="2">
    <source>
        <dbReference type="EMBL" id="ERG96246.1"/>
    </source>
</evidence>
<protein>
    <submittedName>
        <fullName evidence="2">Uncharacterized protein</fullName>
    </submittedName>
</protein>
<sequence length="53" mass="6079">MCHFGDYTDDWAYESTNEDEEAKEEIDEPESPFADMDEAEDVRIVTDGGDDDE</sequence>
<feature type="region of interest" description="Disordered" evidence="1">
    <location>
        <begin position="1"/>
        <end position="53"/>
    </location>
</feature>
<name>U1PV24_9EURY</name>
<feature type="compositionally biased region" description="Acidic residues" evidence="1">
    <location>
        <begin position="7"/>
        <end position="40"/>
    </location>
</feature>
<gene>
    <name evidence="2" type="ORF">J07HQW2_02721</name>
</gene>
<dbReference type="eggNOG" id="arCOG12119">
    <property type="taxonomic scope" value="Archaea"/>
</dbReference>
<dbReference type="HOGENOM" id="CLU_3112975_0_0_2"/>
<accession>U1PV24</accession>
<dbReference type="AlphaFoldDB" id="U1PV24"/>
<proteinExistence type="predicted"/>
<evidence type="ECO:0000313" key="3">
    <source>
        <dbReference type="Proteomes" id="UP000030710"/>
    </source>
</evidence>